<keyword evidence="2" id="KW-1185">Reference proteome</keyword>
<evidence type="ECO:0000313" key="1">
    <source>
        <dbReference type="EMBL" id="KDN54085.1"/>
    </source>
</evidence>
<protein>
    <recommendedName>
        <fullName evidence="3">L-fucose mutarotase</fullName>
    </recommendedName>
</protein>
<dbReference type="PANTHER" id="PTHR43239">
    <property type="entry name" value="UPF0734 PROTEIN DDB_G0273871/DDB_G0273177"/>
    <property type="match status" value="1"/>
</dbReference>
<evidence type="ECO:0000313" key="2">
    <source>
        <dbReference type="Proteomes" id="UP000027064"/>
    </source>
</evidence>
<comment type="caution">
    <text evidence="1">The sequence shown here is derived from an EMBL/GenBank/DDBJ whole genome shotgun (WGS) entry which is preliminary data.</text>
</comment>
<dbReference type="GO" id="GO:0016857">
    <property type="term" value="F:racemase and epimerase activity, acting on carbohydrates and derivatives"/>
    <property type="evidence" value="ECO:0007669"/>
    <property type="project" value="InterPro"/>
</dbReference>
<dbReference type="EMBL" id="JNCA01000028">
    <property type="protein sequence ID" value="KDN54085.1"/>
    <property type="molecule type" value="Genomic_DNA"/>
</dbReference>
<dbReference type="Proteomes" id="UP000027064">
    <property type="component" value="Unassembled WGS sequence"/>
</dbReference>
<name>A0A066WTS1_9FLAO</name>
<gene>
    <name evidence="1" type="ORF">FEM21_27380</name>
</gene>
<reference evidence="1 2" key="1">
    <citation type="submission" date="2014-05" db="EMBL/GenBank/DDBJ databases">
        <title>Genome Sequence of Flavobacterium sp. EM1321.</title>
        <authorList>
            <person name="Shin S.-K."/>
            <person name="Yi H."/>
        </authorList>
    </citation>
    <scope>NUCLEOTIDE SEQUENCE [LARGE SCALE GENOMIC DNA]</scope>
    <source>
        <strain evidence="1 2">EM1321</strain>
    </source>
</reference>
<dbReference type="PATRIC" id="fig|1492738.3.peg.2724"/>
<dbReference type="SUPFAM" id="SSF54909">
    <property type="entry name" value="Dimeric alpha+beta barrel"/>
    <property type="match status" value="1"/>
</dbReference>
<dbReference type="Gene3D" id="3.30.70.100">
    <property type="match status" value="1"/>
</dbReference>
<dbReference type="PANTHER" id="PTHR43239:SF1">
    <property type="entry name" value="UPF0734 PROTEIN DDB_G0273871_DDB_G0273177"/>
    <property type="match status" value="1"/>
</dbReference>
<dbReference type="OrthoDB" id="1430580at2"/>
<dbReference type="Pfam" id="PF05336">
    <property type="entry name" value="rhaM"/>
    <property type="match status" value="1"/>
</dbReference>
<sequence>MVSKKICYACDLVDNPELIELYKRYHSKDSAWPEITKSIKDSGVIDMEIYLFSNRLFMIMEVDESYTPERKQMMDAANPKVQEWEELMWKFQQAPPGAKDGEKWLQMEQIYKLE</sequence>
<dbReference type="InterPro" id="IPR008000">
    <property type="entry name" value="Rham/fucose_mutarotase"/>
</dbReference>
<organism evidence="1 2">
    <name type="scientific">Flavobacterium seoulense</name>
    <dbReference type="NCBI Taxonomy" id="1492738"/>
    <lineage>
        <taxon>Bacteria</taxon>
        <taxon>Pseudomonadati</taxon>
        <taxon>Bacteroidota</taxon>
        <taxon>Flavobacteriia</taxon>
        <taxon>Flavobacteriales</taxon>
        <taxon>Flavobacteriaceae</taxon>
        <taxon>Flavobacterium</taxon>
    </lineage>
</organism>
<dbReference type="InterPro" id="IPR052996">
    <property type="entry name" value="Carb_Metab_Mutarotase"/>
</dbReference>
<evidence type="ECO:0008006" key="3">
    <source>
        <dbReference type="Google" id="ProtNLM"/>
    </source>
</evidence>
<dbReference type="eggNOG" id="COG3254">
    <property type="taxonomic scope" value="Bacteria"/>
</dbReference>
<proteinExistence type="predicted"/>
<dbReference type="STRING" id="1492738.FEM21_27380"/>
<dbReference type="AlphaFoldDB" id="A0A066WTS1"/>
<dbReference type="InterPro" id="IPR011008">
    <property type="entry name" value="Dimeric_a/b-barrel"/>
</dbReference>
<accession>A0A066WTS1</accession>